<dbReference type="InterPro" id="IPR037208">
    <property type="entry name" value="Spo0E-like_sf"/>
</dbReference>
<dbReference type="InterPro" id="IPR018540">
    <property type="entry name" value="Spo0E-like"/>
</dbReference>
<dbReference type="InterPro" id="IPR036638">
    <property type="entry name" value="HLH_DNA-bd_sf"/>
</dbReference>
<dbReference type="EMBL" id="JBHTKL010000001">
    <property type="protein sequence ID" value="MFD1018280.1"/>
    <property type="molecule type" value="Genomic_DNA"/>
</dbReference>
<name>A0ABW3KZ92_9BACI</name>
<reference evidence="3" key="1">
    <citation type="journal article" date="2019" name="Int. J. Syst. Evol. Microbiol.">
        <title>The Global Catalogue of Microorganisms (GCM) 10K type strain sequencing project: providing services to taxonomists for standard genome sequencing and annotation.</title>
        <authorList>
            <consortium name="The Broad Institute Genomics Platform"/>
            <consortium name="The Broad Institute Genome Sequencing Center for Infectious Disease"/>
            <person name="Wu L."/>
            <person name="Ma J."/>
        </authorList>
    </citation>
    <scope>NUCLEOTIDE SEQUENCE [LARGE SCALE GENOMIC DNA]</scope>
    <source>
        <strain evidence="3">CCUG 56607</strain>
    </source>
</reference>
<comment type="caution">
    <text evidence="2">The sequence shown here is derived from an EMBL/GenBank/DDBJ whole genome shotgun (WGS) entry which is preliminary data.</text>
</comment>
<evidence type="ECO:0000313" key="3">
    <source>
        <dbReference type="Proteomes" id="UP001596990"/>
    </source>
</evidence>
<dbReference type="SUPFAM" id="SSF140500">
    <property type="entry name" value="BAS1536-like"/>
    <property type="match status" value="1"/>
</dbReference>
<dbReference type="Pfam" id="PF09388">
    <property type="entry name" value="SpoOE-like"/>
    <property type="match status" value="1"/>
</dbReference>
<dbReference type="RefSeq" id="WP_386056655.1">
    <property type="nucleotide sequence ID" value="NZ_JBHTKL010000001.1"/>
</dbReference>
<dbReference type="Gene3D" id="4.10.280.10">
    <property type="entry name" value="Helix-loop-helix DNA-binding domain"/>
    <property type="match status" value="1"/>
</dbReference>
<organism evidence="2 3">
    <name type="scientific">Thalassobacillus hwangdonensis</name>
    <dbReference type="NCBI Taxonomy" id="546108"/>
    <lineage>
        <taxon>Bacteria</taxon>
        <taxon>Bacillati</taxon>
        <taxon>Bacillota</taxon>
        <taxon>Bacilli</taxon>
        <taxon>Bacillales</taxon>
        <taxon>Bacillaceae</taxon>
        <taxon>Thalassobacillus</taxon>
    </lineage>
</organism>
<gene>
    <name evidence="2" type="ORF">ACFQ2J_03610</name>
</gene>
<proteinExistence type="predicted"/>
<keyword evidence="1" id="KW-0175">Coiled coil</keyword>
<accession>A0ABW3KZ92</accession>
<protein>
    <submittedName>
        <fullName evidence="2">Aspartyl-phosphate phosphatase Spo0E family protein</fullName>
    </submittedName>
</protein>
<keyword evidence="3" id="KW-1185">Reference proteome</keyword>
<dbReference type="Proteomes" id="UP001596990">
    <property type="component" value="Unassembled WGS sequence"/>
</dbReference>
<feature type="coiled-coil region" evidence="1">
    <location>
        <begin position="1"/>
        <end position="59"/>
    </location>
</feature>
<evidence type="ECO:0000256" key="1">
    <source>
        <dbReference type="SAM" id="Coils"/>
    </source>
</evidence>
<sequence length="60" mass="7136">METLKREITALEDKIEKMRKKMYDVYMKDPKDPDVVVVSQELDKLLNNLMDLINKQNARP</sequence>
<evidence type="ECO:0000313" key="2">
    <source>
        <dbReference type="EMBL" id="MFD1018280.1"/>
    </source>
</evidence>